<evidence type="ECO:0000313" key="8">
    <source>
        <dbReference type="EMBL" id="CAD8125829.1"/>
    </source>
</evidence>
<sequence length="478" mass="55690">MDTNTEEPEEPEQRKKVCVQPVTNPIQPTTNPIRIPQKIDISVIDHETPKKYFKLKTLQNLLMWLFCKNQVNPLWLTVTNKHLIRCGVIINLNFGIDLQQSQFLQQFSKQDKIVKFKELDQGKGNYWQSLFYTRYHEDPVFQTQKQQKMNLQGMQQEGQIYNQYKNFILNKEQLKNNLYPIDEKIYHDYLKLDGEGQMNRVNIFAMDCEMVQTENKLELARVSIVDYNYQVVLDILVKPQNKILDYNTRYSGITEDMLSNVTVTLAEAQKMVKSILDQDSILIGHSLENDLNALQIMHHKCVDTSVLYITESSRKLSLKNLAYKYLNLTIQKDTHDSNEDAKIALSLAKLRIEILDNFSSSLFTQQCVAVPDVLIQLKKLGGIHLVESKQEVEFLLKYDVGFEDVEHINDEKKMQRMAELLRQRNANAVNPKLIFAQIQTNFEEFDSSFQNMYNQAPSQTIFILSIGGEQQQFLLITK</sequence>
<evidence type="ECO:0000256" key="3">
    <source>
        <dbReference type="ARBA" id="ARBA00022722"/>
    </source>
</evidence>
<dbReference type="PANTHER" id="PTHR12801:SF45">
    <property type="entry name" value="RNA EXONUCLEASE 4"/>
    <property type="match status" value="1"/>
</dbReference>
<keyword evidence="4" id="KW-0378">Hydrolase</keyword>
<reference evidence="8" key="1">
    <citation type="submission" date="2021-01" db="EMBL/GenBank/DDBJ databases">
        <authorList>
            <consortium name="Genoscope - CEA"/>
            <person name="William W."/>
        </authorList>
    </citation>
    <scope>NUCLEOTIDE SEQUENCE</scope>
</reference>
<keyword evidence="3" id="KW-0540">Nuclease</keyword>
<keyword evidence="6" id="KW-0539">Nucleus</keyword>
<dbReference type="EMBL" id="CAJJDN010000162">
    <property type="protein sequence ID" value="CAD8125829.1"/>
    <property type="molecule type" value="Genomic_DNA"/>
</dbReference>
<dbReference type="FunFam" id="3.30.420.10:FF:000031">
    <property type="entry name" value="RNA exonuclease 1"/>
    <property type="match status" value="1"/>
</dbReference>
<evidence type="ECO:0000259" key="7">
    <source>
        <dbReference type="SMART" id="SM00479"/>
    </source>
</evidence>
<dbReference type="OrthoDB" id="8191639at2759"/>
<proteinExistence type="inferred from homology"/>
<comment type="caution">
    <text evidence="8">The sequence shown here is derived from an EMBL/GenBank/DDBJ whole genome shotgun (WGS) entry which is preliminary data.</text>
</comment>
<feature type="domain" description="Exonuclease" evidence="7">
    <location>
        <begin position="202"/>
        <end position="357"/>
    </location>
</feature>
<protein>
    <recommendedName>
        <fullName evidence="7">Exonuclease domain-containing protein</fullName>
    </recommendedName>
</protein>
<accession>A0A8S1RFT7</accession>
<dbReference type="Proteomes" id="UP000692954">
    <property type="component" value="Unassembled WGS sequence"/>
</dbReference>
<dbReference type="AlphaFoldDB" id="A0A8S1RFT7"/>
<gene>
    <name evidence="8" type="ORF">PSON_ATCC_30995.1.T1620092</name>
</gene>
<evidence type="ECO:0000256" key="6">
    <source>
        <dbReference type="ARBA" id="ARBA00023242"/>
    </source>
</evidence>
<organism evidence="8 9">
    <name type="scientific">Paramecium sonneborni</name>
    <dbReference type="NCBI Taxonomy" id="65129"/>
    <lineage>
        <taxon>Eukaryota</taxon>
        <taxon>Sar</taxon>
        <taxon>Alveolata</taxon>
        <taxon>Ciliophora</taxon>
        <taxon>Intramacronucleata</taxon>
        <taxon>Oligohymenophorea</taxon>
        <taxon>Peniculida</taxon>
        <taxon>Parameciidae</taxon>
        <taxon>Paramecium</taxon>
    </lineage>
</organism>
<evidence type="ECO:0000256" key="5">
    <source>
        <dbReference type="ARBA" id="ARBA00022839"/>
    </source>
</evidence>
<evidence type="ECO:0000313" key="9">
    <source>
        <dbReference type="Proteomes" id="UP000692954"/>
    </source>
</evidence>
<comment type="similarity">
    <text evidence="2">Belongs to the REXO1/REXO3 family.</text>
</comment>
<dbReference type="InterPro" id="IPR047021">
    <property type="entry name" value="REXO1/3/4-like"/>
</dbReference>
<dbReference type="PANTHER" id="PTHR12801">
    <property type="entry name" value="RNA EXONUCLEASE REXO1 / RECO3 FAMILY MEMBER-RELATED"/>
    <property type="match status" value="1"/>
</dbReference>
<comment type="subcellular location">
    <subcellularLocation>
        <location evidence="1">Nucleus</location>
    </subcellularLocation>
</comment>
<dbReference type="GO" id="GO:0005634">
    <property type="term" value="C:nucleus"/>
    <property type="evidence" value="ECO:0007669"/>
    <property type="project" value="UniProtKB-SubCell"/>
</dbReference>
<keyword evidence="5" id="KW-0269">Exonuclease</keyword>
<evidence type="ECO:0000256" key="4">
    <source>
        <dbReference type="ARBA" id="ARBA00022801"/>
    </source>
</evidence>
<evidence type="ECO:0000256" key="1">
    <source>
        <dbReference type="ARBA" id="ARBA00004123"/>
    </source>
</evidence>
<dbReference type="SMART" id="SM00479">
    <property type="entry name" value="EXOIII"/>
    <property type="match status" value="1"/>
</dbReference>
<dbReference type="GO" id="GO:0010629">
    <property type="term" value="P:negative regulation of gene expression"/>
    <property type="evidence" value="ECO:0007669"/>
    <property type="project" value="UniProtKB-ARBA"/>
</dbReference>
<dbReference type="CDD" id="cd06145">
    <property type="entry name" value="REX1_like"/>
    <property type="match status" value="1"/>
</dbReference>
<dbReference type="InterPro" id="IPR034922">
    <property type="entry name" value="REX1-like_exo"/>
</dbReference>
<name>A0A8S1RFT7_9CILI</name>
<evidence type="ECO:0000256" key="2">
    <source>
        <dbReference type="ARBA" id="ARBA00006357"/>
    </source>
</evidence>
<keyword evidence="9" id="KW-1185">Reference proteome</keyword>
<dbReference type="Pfam" id="PF00929">
    <property type="entry name" value="RNase_T"/>
    <property type="match status" value="1"/>
</dbReference>
<dbReference type="GO" id="GO:0004527">
    <property type="term" value="F:exonuclease activity"/>
    <property type="evidence" value="ECO:0007669"/>
    <property type="project" value="UniProtKB-KW"/>
</dbReference>
<dbReference type="InterPro" id="IPR013520">
    <property type="entry name" value="Ribonucl_H"/>
</dbReference>